<dbReference type="PATRIC" id="fig|688269.3.peg.1156"/>
<feature type="transmembrane region" description="Helical" evidence="7">
    <location>
        <begin position="113"/>
        <end position="134"/>
    </location>
</feature>
<dbReference type="InterPro" id="IPR035906">
    <property type="entry name" value="MetI-like_sf"/>
</dbReference>
<dbReference type="InterPro" id="IPR000515">
    <property type="entry name" value="MetI-like"/>
</dbReference>
<dbReference type="Proteomes" id="UP000006804">
    <property type="component" value="Chromosome"/>
</dbReference>
<dbReference type="PANTHER" id="PTHR43744">
    <property type="entry name" value="ABC TRANSPORTER PERMEASE PROTEIN MG189-RELATED-RELATED"/>
    <property type="match status" value="1"/>
</dbReference>
<dbReference type="CDD" id="cd06261">
    <property type="entry name" value="TM_PBP2"/>
    <property type="match status" value="1"/>
</dbReference>
<feature type="transmembrane region" description="Helical" evidence="7">
    <location>
        <begin position="249"/>
        <end position="270"/>
    </location>
</feature>
<organism evidence="9 10">
    <name type="scientific">Pseudothermotoga thermarum DSM 5069</name>
    <dbReference type="NCBI Taxonomy" id="688269"/>
    <lineage>
        <taxon>Bacteria</taxon>
        <taxon>Thermotogati</taxon>
        <taxon>Thermotogota</taxon>
        <taxon>Thermotogae</taxon>
        <taxon>Thermotogales</taxon>
        <taxon>Thermotogaceae</taxon>
        <taxon>Pseudothermotoga</taxon>
    </lineage>
</organism>
<dbReference type="AlphaFoldDB" id="F7YTI6"/>
<evidence type="ECO:0000256" key="6">
    <source>
        <dbReference type="ARBA" id="ARBA00023136"/>
    </source>
</evidence>
<dbReference type="PANTHER" id="PTHR43744:SF12">
    <property type="entry name" value="ABC TRANSPORTER PERMEASE PROTEIN MG189-RELATED"/>
    <property type="match status" value="1"/>
</dbReference>
<name>F7YTI6_9THEM</name>
<dbReference type="Gene3D" id="1.10.3720.10">
    <property type="entry name" value="MetI-like"/>
    <property type="match status" value="1"/>
</dbReference>
<dbReference type="eggNOG" id="COG0395">
    <property type="taxonomic scope" value="Bacteria"/>
</dbReference>
<dbReference type="HOGENOM" id="CLU_016047_1_1_0"/>
<evidence type="ECO:0000313" key="9">
    <source>
        <dbReference type="EMBL" id="AEH51200.1"/>
    </source>
</evidence>
<dbReference type="PROSITE" id="PS50928">
    <property type="entry name" value="ABC_TM1"/>
    <property type="match status" value="1"/>
</dbReference>
<keyword evidence="4 7" id="KW-0812">Transmembrane</keyword>
<feature type="domain" description="ABC transmembrane type-1" evidence="8">
    <location>
        <begin position="76"/>
        <end position="270"/>
    </location>
</feature>
<evidence type="ECO:0000256" key="5">
    <source>
        <dbReference type="ARBA" id="ARBA00022989"/>
    </source>
</evidence>
<comment type="similarity">
    <text evidence="7">Belongs to the binding-protein-dependent transport system permease family.</text>
</comment>
<accession>F7YTI6</accession>
<gene>
    <name evidence="9" type="ORF">Theth_1124</name>
</gene>
<feature type="transmembrane region" description="Helical" evidence="7">
    <location>
        <begin position="140"/>
        <end position="161"/>
    </location>
</feature>
<evidence type="ECO:0000256" key="2">
    <source>
        <dbReference type="ARBA" id="ARBA00022448"/>
    </source>
</evidence>
<keyword evidence="5 7" id="KW-1133">Transmembrane helix</keyword>
<reference evidence="9 10" key="1">
    <citation type="submission" date="2010-11" db="EMBL/GenBank/DDBJ databases">
        <title>The complete genome of Thermotoga thermarum DSM 5069.</title>
        <authorList>
            <consortium name="US DOE Joint Genome Institute (JGI-PGF)"/>
            <person name="Lucas S."/>
            <person name="Copeland A."/>
            <person name="Lapidus A."/>
            <person name="Bruce D."/>
            <person name="Goodwin L."/>
            <person name="Pitluck S."/>
            <person name="Kyrpides N."/>
            <person name="Mavromatis K."/>
            <person name="Ivanova N."/>
            <person name="Zeytun A."/>
            <person name="Brettin T."/>
            <person name="Detter J.C."/>
            <person name="Tapia R."/>
            <person name="Han C."/>
            <person name="Land M."/>
            <person name="Hauser L."/>
            <person name="Markowitz V."/>
            <person name="Cheng J.-F."/>
            <person name="Hugenholtz P."/>
            <person name="Woyke T."/>
            <person name="Wu D."/>
            <person name="Spring S."/>
            <person name="Schroeder M."/>
            <person name="Brambilla E."/>
            <person name="Klenk H.-P."/>
            <person name="Eisen J.A."/>
        </authorList>
    </citation>
    <scope>NUCLEOTIDE SEQUENCE [LARGE SCALE GENOMIC DNA]</scope>
    <source>
        <strain evidence="9 10">DSM 5069</strain>
    </source>
</reference>
<comment type="subcellular location">
    <subcellularLocation>
        <location evidence="1 7">Cell membrane</location>
        <topology evidence="1 7">Multi-pass membrane protein</topology>
    </subcellularLocation>
</comment>
<protein>
    <submittedName>
        <fullName evidence="9">Carbohydrate ABC transporter membrane protein 2, CUT1 family</fullName>
    </submittedName>
</protein>
<dbReference type="RefSeq" id="WP_013932419.1">
    <property type="nucleotide sequence ID" value="NC_015707.1"/>
</dbReference>
<evidence type="ECO:0000259" key="8">
    <source>
        <dbReference type="PROSITE" id="PS50928"/>
    </source>
</evidence>
<dbReference type="GO" id="GO:0055085">
    <property type="term" value="P:transmembrane transport"/>
    <property type="evidence" value="ECO:0007669"/>
    <property type="project" value="InterPro"/>
</dbReference>
<keyword evidence="3" id="KW-1003">Cell membrane</keyword>
<feature type="transmembrane region" description="Helical" evidence="7">
    <location>
        <begin position="80"/>
        <end position="101"/>
    </location>
</feature>
<dbReference type="OrthoDB" id="37175at2"/>
<feature type="transmembrane region" description="Helical" evidence="7">
    <location>
        <begin position="12"/>
        <end position="33"/>
    </location>
</feature>
<dbReference type="EMBL" id="CP002351">
    <property type="protein sequence ID" value="AEH51200.1"/>
    <property type="molecule type" value="Genomic_DNA"/>
</dbReference>
<evidence type="ECO:0000256" key="1">
    <source>
        <dbReference type="ARBA" id="ARBA00004651"/>
    </source>
</evidence>
<dbReference type="Pfam" id="PF00528">
    <property type="entry name" value="BPD_transp_1"/>
    <property type="match status" value="1"/>
</dbReference>
<evidence type="ECO:0000256" key="3">
    <source>
        <dbReference type="ARBA" id="ARBA00022475"/>
    </source>
</evidence>
<proteinExistence type="inferred from homology"/>
<keyword evidence="10" id="KW-1185">Reference proteome</keyword>
<keyword evidence="2 7" id="KW-0813">Transport</keyword>
<evidence type="ECO:0000313" key="10">
    <source>
        <dbReference type="Proteomes" id="UP000006804"/>
    </source>
</evidence>
<sequence length="286" mass="32127" precursor="true">MRKRREKIIRIIGSILLWIFAAFWFVPIFWMLITSLKESSSAVMEYPPRWIPDPATLNNYRRVFTPAGGISVVRGLRNSLIVATVTGILGLVIATPAAYALARMRFTGQKVAFWLYIAILAFPGIIFLVPNFLIVHSLGLMNTFAALIFPTFGTTFGVFLLRQYMLGIPRELEDAAWIDGCSRLRFLITIVIPYIKPALFVLALMTFLGSWNNFLWPLLVMQSPEKFTLPIALVRFAGGTQWNDPYRGIGALMAGSFISVAPTLLIFVVFNKYLMQGVYLGSVGKE</sequence>
<evidence type="ECO:0000256" key="7">
    <source>
        <dbReference type="RuleBase" id="RU363032"/>
    </source>
</evidence>
<feature type="transmembrane region" description="Helical" evidence="7">
    <location>
        <begin position="186"/>
        <end position="211"/>
    </location>
</feature>
<keyword evidence="6 7" id="KW-0472">Membrane</keyword>
<dbReference type="KEGG" id="tta:Theth_1124"/>
<evidence type="ECO:0000256" key="4">
    <source>
        <dbReference type="ARBA" id="ARBA00022692"/>
    </source>
</evidence>
<dbReference type="GO" id="GO:0005886">
    <property type="term" value="C:plasma membrane"/>
    <property type="evidence" value="ECO:0007669"/>
    <property type="project" value="UniProtKB-SubCell"/>
</dbReference>
<dbReference type="SUPFAM" id="SSF161098">
    <property type="entry name" value="MetI-like"/>
    <property type="match status" value="1"/>
</dbReference>
<dbReference type="STRING" id="688269.Theth_1124"/>